<reference evidence="1" key="1">
    <citation type="submission" date="2023-01" db="EMBL/GenBank/DDBJ databases">
        <title>Genome assembly of the deep-sea coral Lophelia pertusa.</title>
        <authorList>
            <person name="Herrera S."/>
            <person name="Cordes E."/>
        </authorList>
    </citation>
    <scope>NUCLEOTIDE SEQUENCE</scope>
    <source>
        <strain evidence="1">USNM1676648</strain>
        <tissue evidence="1">Polyp</tissue>
    </source>
</reference>
<sequence>MLDGQLKKPGTIVSYLTSYELFLSALPSEQSEKSLPSTSSYSVSLLSTGTRMVPPTPPKALGEKQKEAIKRVFKEEILNGKKTTIEEAQRKCCTTAVLSTLTFSKNRVKQVVNHVNYLVATRPTVSPQDLPVAKAKVDQWAYDPDVTSTMSSGSRTREAWNETDVTLSERKFRHEPSLPTTTAIRGMLSSDTALNEILQRKGWQKVYDKLKNMYKKRQRYN</sequence>
<evidence type="ECO:0000313" key="2">
    <source>
        <dbReference type="Proteomes" id="UP001163046"/>
    </source>
</evidence>
<dbReference type="EMBL" id="MU827905">
    <property type="protein sequence ID" value="KAJ7315092.1"/>
    <property type="molecule type" value="Genomic_DNA"/>
</dbReference>
<evidence type="ECO:0000313" key="1">
    <source>
        <dbReference type="EMBL" id="KAJ7315092.1"/>
    </source>
</evidence>
<accession>A0A9W9Y6U7</accession>
<gene>
    <name evidence="1" type="ORF">OS493_038863</name>
</gene>
<comment type="caution">
    <text evidence="1">The sequence shown here is derived from an EMBL/GenBank/DDBJ whole genome shotgun (WGS) entry which is preliminary data.</text>
</comment>
<keyword evidence="2" id="KW-1185">Reference proteome</keyword>
<name>A0A9W9Y6U7_9CNID</name>
<dbReference type="Proteomes" id="UP001163046">
    <property type="component" value="Unassembled WGS sequence"/>
</dbReference>
<proteinExistence type="predicted"/>
<protein>
    <submittedName>
        <fullName evidence="1">Uncharacterized protein</fullName>
    </submittedName>
</protein>
<dbReference type="AlphaFoldDB" id="A0A9W9Y6U7"/>
<organism evidence="1 2">
    <name type="scientific">Desmophyllum pertusum</name>
    <dbReference type="NCBI Taxonomy" id="174260"/>
    <lineage>
        <taxon>Eukaryota</taxon>
        <taxon>Metazoa</taxon>
        <taxon>Cnidaria</taxon>
        <taxon>Anthozoa</taxon>
        <taxon>Hexacorallia</taxon>
        <taxon>Scleractinia</taxon>
        <taxon>Caryophylliina</taxon>
        <taxon>Caryophylliidae</taxon>
        <taxon>Desmophyllum</taxon>
    </lineage>
</organism>